<dbReference type="InterPro" id="IPR000169">
    <property type="entry name" value="Pept_cys_AS"/>
</dbReference>
<evidence type="ECO:0000256" key="4">
    <source>
        <dbReference type="SAM" id="SignalP"/>
    </source>
</evidence>
<dbReference type="SMART" id="SM00645">
    <property type="entry name" value="Pept_C1"/>
    <property type="match status" value="1"/>
</dbReference>
<proteinExistence type="inferred from homology"/>
<reference evidence="7 8" key="1">
    <citation type="submission" date="2020-04" db="EMBL/GenBank/DDBJ databases">
        <title>Perkinsus chesapeaki whole genome sequence.</title>
        <authorList>
            <person name="Bogema D.R."/>
        </authorList>
    </citation>
    <scope>NUCLEOTIDE SEQUENCE [LARGE SCALE GENOMIC DNA]</scope>
    <source>
        <strain evidence="7">ATCC PRA-425</strain>
    </source>
</reference>
<dbReference type="PROSITE" id="PS00139">
    <property type="entry name" value="THIOL_PROTEASE_CYS"/>
    <property type="match status" value="1"/>
</dbReference>
<organism evidence="7 8">
    <name type="scientific">Perkinsus chesapeaki</name>
    <name type="common">Clam parasite</name>
    <name type="synonym">Perkinsus andrewsi</name>
    <dbReference type="NCBI Taxonomy" id="330153"/>
    <lineage>
        <taxon>Eukaryota</taxon>
        <taxon>Sar</taxon>
        <taxon>Alveolata</taxon>
        <taxon>Perkinsozoa</taxon>
        <taxon>Perkinsea</taxon>
        <taxon>Perkinsida</taxon>
        <taxon>Perkinsidae</taxon>
        <taxon>Perkinsus</taxon>
    </lineage>
</organism>
<dbReference type="CDD" id="cd02248">
    <property type="entry name" value="Peptidase_C1A"/>
    <property type="match status" value="1"/>
</dbReference>
<evidence type="ECO:0000256" key="3">
    <source>
        <dbReference type="ARBA" id="ARBA00023157"/>
    </source>
</evidence>
<feature type="domain" description="Peptidase C1A papain C-terminal" evidence="5">
    <location>
        <begin position="118"/>
        <end position="282"/>
    </location>
</feature>
<feature type="signal peptide" evidence="4">
    <location>
        <begin position="1"/>
        <end position="15"/>
    </location>
</feature>
<dbReference type="Pfam" id="PF00112">
    <property type="entry name" value="Peptidase_C1"/>
    <property type="match status" value="1"/>
</dbReference>
<dbReference type="SMART" id="SM00848">
    <property type="entry name" value="Inhibitor_I29"/>
    <property type="match status" value="1"/>
</dbReference>
<keyword evidence="8" id="KW-1185">Reference proteome</keyword>
<dbReference type="GO" id="GO:0008234">
    <property type="term" value="F:cysteine-type peptidase activity"/>
    <property type="evidence" value="ECO:0007669"/>
    <property type="project" value="InterPro"/>
</dbReference>
<name>A0A7J6MPM4_PERCH</name>
<evidence type="ECO:0000259" key="5">
    <source>
        <dbReference type="SMART" id="SM00645"/>
    </source>
</evidence>
<dbReference type="FunFam" id="3.90.70.10:FF:000332">
    <property type="entry name" value="Cathepsin L1"/>
    <property type="match status" value="1"/>
</dbReference>
<dbReference type="GO" id="GO:0006508">
    <property type="term" value="P:proteolysis"/>
    <property type="evidence" value="ECO:0007669"/>
    <property type="project" value="InterPro"/>
</dbReference>
<dbReference type="PRINTS" id="PR00705">
    <property type="entry name" value="PAPAIN"/>
</dbReference>
<dbReference type="InterPro" id="IPR013201">
    <property type="entry name" value="Prot_inhib_I29"/>
</dbReference>
<dbReference type="InterPro" id="IPR013128">
    <property type="entry name" value="Peptidase_C1A"/>
</dbReference>
<dbReference type="Pfam" id="PF08246">
    <property type="entry name" value="Inhibitor_I29"/>
    <property type="match status" value="1"/>
</dbReference>
<keyword evidence="2" id="KW-0865">Zymogen</keyword>
<dbReference type="Proteomes" id="UP000591131">
    <property type="component" value="Unassembled WGS sequence"/>
</dbReference>
<feature type="domain" description="Cathepsin propeptide inhibitor" evidence="6">
    <location>
        <begin position="27"/>
        <end position="81"/>
    </location>
</feature>
<dbReference type="SUPFAM" id="SSF54001">
    <property type="entry name" value="Cysteine proteinases"/>
    <property type="match status" value="1"/>
</dbReference>
<keyword evidence="3" id="KW-1015">Disulfide bond</keyword>
<dbReference type="PROSITE" id="PS00639">
    <property type="entry name" value="THIOL_PROTEASE_HIS"/>
    <property type="match status" value="1"/>
</dbReference>
<dbReference type="Gene3D" id="3.90.70.10">
    <property type="entry name" value="Cysteine proteinases"/>
    <property type="match status" value="1"/>
</dbReference>
<sequence>MLLLVFAPLLLPSAADDHNLAVLKHRFRNFKAMFNLDFGEADAKREAIFHDNVRYIEEINAQNLSYRLAVNKFTHLTREEFRDMMGLGGILNPGPPRLRNSHKSGKSLFVYRGDPDDLPMKVDWREKGYVTPVKNQGSCGSCWAFSAAGALEALHKNMTGELVSLSEQELVDCSSSYGNNGCGGGLMDHAFEYVERMGLGSDESYGYEADNKLCRSDNARAIEAGSVGFPDYGPVSLAIDVESDIFQYYEGGIIDNTDCGTELNHGVLAVGFARVDAFSTGTP</sequence>
<evidence type="ECO:0000313" key="8">
    <source>
        <dbReference type="Proteomes" id="UP000591131"/>
    </source>
</evidence>
<dbReference type="AlphaFoldDB" id="A0A7J6MPM4"/>
<comment type="similarity">
    <text evidence="1">Belongs to the peptidase C1 family.</text>
</comment>
<keyword evidence="4" id="KW-0732">Signal</keyword>
<dbReference type="InterPro" id="IPR038765">
    <property type="entry name" value="Papain-like_cys_pep_sf"/>
</dbReference>
<dbReference type="InterPro" id="IPR025660">
    <property type="entry name" value="Pept_his_AS"/>
</dbReference>
<evidence type="ECO:0000256" key="2">
    <source>
        <dbReference type="ARBA" id="ARBA00023145"/>
    </source>
</evidence>
<evidence type="ECO:0000259" key="6">
    <source>
        <dbReference type="SMART" id="SM00848"/>
    </source>
</evidence>
<dbReference type="InterPro" id="IPR039417">
    <property type="entry name" value="Peptidase_C1A_papain-like"/>
</dbReference>
<protein>
    <recommendedName>
        <fullName evidence="9">Cysteine protease</fullName>
    </recommendedName>
</protein>
<gene>
    <name evidence="7" type="ORF">FOL47_010467</name>
</gene>
<evidence type="ECO:0000256" key="1">
    <source>
        <dbReference type="ARBA" id="ARBA00008455"/>
    </source>
</evidence>
<dbReference type="EMBL" id="JAAPAO010000081">
    <property type="protein sequence ID" value="KAF4673558.1"/>
    <property type="molecule type" value="Genomic_DNA"/>
</dbReference>
<feature type="chain" id="PRO_5029695472" description="Cysteine protease" evidence="4">
    <location>
        <begin position="16"/>
        <end position="283"/>
    </location>
</feature>
<dbReference type="InterPro" id="IPR000668">
    <property type="entry name" value="Peptidase_C1A_C"/>
</dbReference>
<evidence type="ECO:0008006" key="9">
    <source>
        <dbReference type="Google" id="ProtNLM"/>
    </source>
</evidence>
<evidence type="ECO:0000313" key="7">
    <source>
        <dbReference type="EMBL" id="KAF4673558.1"/>
    </source>
</evidence>
<dbReference type="PANTHER" id="PTHR12411">
    <property type="entry name" value="CYSTEINE PROTEASE FAMILY C1-RELATED"/>
    <property type="match status" value="1"/>
</dbReference>
<dbReference type="OrthoDB" id="65740at2759"/>
<accession>A0A7J6MPM4</accession>
<comment type="caution">
    <text evidence="7">The sequence shown here is derived from an EMBL/GenBank/DDBJ whole genome shotgun (WGS) entry which is preliminary data.</text>
</comment>